<dbReference type="Proteomes" id="UP000198992">
    <property type="component" value="Unassembled WGS sequence"/>
</dbReference>
<name>A0A1H4SF32_9BRAD</name>
<protein>
    <submittedName>
        <fullName evidence="1">Uncharacterized protein</fullName>
    </submittedName>
</protein>
<accession>A0A1H4SF32</accession>
<organism evidence="1 2">
    <name type="scientific">Bradyrhizobium erythrophlei</name>
    <dbReference type="NCBI Taxonomy" id="1437360"/>
    <lineage>
        <taxon>Bacteria</taxon>
        <taxon>Pseudomonadati</taxon>
        <taxon>Pseudomonadota</taxon>
        <taxon>Alphaproteobacteria</taxon>
        <taxon>Hyphomicrobiales</taxon>
        <taxon>Nitrobacteraceae</taxon>
        <taxon>Bradyrhizobium</taxon>
    </lineage>
</organism>
<reference evidence="1 2" key="1">
    <citation type="submission" date="2016-10" db="EMBL/GenBank/DDBJ databases">
        <authorList>
            <person name="de Groot N.N."/>
        </authorList>
    </citation>
    <scope>NUCLEOTIDE SEQUENCE [LARGE SCALE GENOMIC DNA]</scope>
    <source>
        <strain evidence="1 2">MT12</strain>
    </source>
</reference>
<evidence type="ECO:0000313" key="2">
    <source>
        <dbReference type="Proteomes" id="UP000198992"/>
    </source>
</evidence>
<evidence type="ECO:0000313" key="1">
    <source>
        <dbReference type="EMBL" id="SEC42693.1"/>
    </source>
</evidence>
<dbReference type="EMBL" id="FNTH01000001">
    <property type="protein sequence ID" value="SEC42693.1"/>
    <property type="molecule type" value="Genomic_DNA"/>
</dbReference>
<gene>
    <name evidence="1" type="ORF">SAMN05444164_1811</name>
</gene>
<proteinExistence type="predicted"/>
<dbReference type="AlphaFoldDB" id="A0A1H4SF32"/>
<sequence length="108" mass="12183">MDPPHHTKMGPHVHIMFRGDDVAVVNRDGTPSHNTTTDQVPRWVMDHIKKQGLVESLVTASSAQLPSIPSDLLDRVRIRVLVLDLLAGYAEQRRQAFEARFVPPKRRG</sequence>